<evidence type="ECO:0000259" key="13">
    <source>
        <dbReference type="Pfam" id="PF01435"/>
    </source>
</evidence>
<feature type="transmembrane region" description="Helical" evidence="12">
    <location>
        <begin position="100"/>
        <end position="120"/>
    </location>
</feature>
<evidence type="ECO:0000256" key="11">
    <source>
        <dbReference type="ARBA" id="ARBA00023136"/>
    </source>
</evidence>
<dbReference type="InterPro" id="IPR050083">
    <property type="entry name" value="HtpX_protease"/>
</dbReference>
<feature type="binding site" evidence="12">
    <location>
        <position position="297"/>
    </location>
    <ligand>
        <name>Zn(2+)</name>
        <dbReference type="ChEBI" id="CHEBI:29105"/>
        <note>catalytic</note>
    </ligand>
</feature>
<dbReference type="EMBL" id="JALJXV010000005">
    <property type="protein sequence ID" value="MCP1675085.1"/>
    <property type="molecule type" value="Genomic_DNA"/>
</dbReference>
<comment type="cofactor">
    <cofactor evidence="12">
        <name>Zn(2+)</name>
        <dbReference type="ChEBI" id="CHEBI:29105"/>
    </cofactor>
    <text evidence="12">Binds 1 zinc ion per subunit.</text>
</comment>
<dbReference type="InterPro" id="IPR001915">
    <property type="entry name" value="Peptidase_M48"/>
</dbReference>
<dbReference type="GO" id="GO:0004222">
    <property type="term" value="F:metalloendopeptidase activity"/>
    <property type="evidence" value="ECO:0007669"/>
    <property type="project" value="UniProtKB-UniRule"/>
</dbReference>
<keyword evidence="15" id="KW-1185">Reference proteome</keyword>
<dbReference type="AlphaFoldDB" id="A0AAE3G3F0"/>
<feature type="transmembrane region" description="Helical" evidence="12">
    <location>
        <begin position="265"/>
        <end position="288"/>
    </location>
</feature>
<feature type="active site" evidence="12">
    <location>
        <position position="206"/>
    </location>
</feature>
<evidence type="ECO:0000256" key="2">
    <source>
        <dbReference type="ARBA" id="ARBA00009779"/>
    </source>
</evidence>
<dbReference type="Gene3D" id="3.30.2010.10">
    <property type="entry name" value="Metalloproteases ('zincins'), catalytic domain"/>
    <property type="match status" value="1"/>
</dbReference>
<dbReference type="HAMAP" id="MF_00188">
    <property type="entry name" value="Pept_M48_protease_HtpX"/>
    <property type="match status" value="1"/>
</dbReference>
<evidence type="ECO:0000313" key="15">
    <source>
        <dbReference type="Proteomes" id="UP001205843"/>
    </source>
</evidence>
<dbReference type="GO" id="GO:0008270">
    <property type="term" value="F:zinc ion binding"/>
    <property type="evidence" value="ECO:0007669"/>
    <property type="project" value="UniProtKB-UniRule"/>
</dbReference>
<keyword evidence="10 12" id="KW-0482">Metalloprotease</keyword>
<evidence type="ECO:0000313" key="14">
    <source>
        <dbReference type="EMBL" id="MCP1675085.1"/>
    </source>
</evidence>
<keyword evidence="4 12" id="KW-0645">Protease</keyword>
<feature type="transmembrane region" description="Helical" evidence="12">
    <location>
        <begin position="61"/>
        <end position="80"/>
    </location>
</feature>
<evidence type="ECO:0000256" key="9">
    <source>
        <dbReference type="ARBA" id="ARBA00022989"/>
    </source>
</evidence>
<evidence type="ECO:0000256" key="3">
    <source>
        <dbReference type="ARBA" id="ARBA00022475"/>
    </source>
</evidence>
<proteinExistence type="inferred from homology"/>
<keyword evidence="5 12" id="KW-0812">Transmembrane</keyword>
<evidence type="ECO:0000256" key="1">
    <source>
        <dbReference type="ARBA" id="ARBA00004651"/>
    </source>
</evidence>
<dbReference type="Proteomes" id="UP001205843">
    <property type="component" value="Unassembled WGS sequence"/>
</dbReference>
<keyword evidence="9 12" id="KW-1133">Transmembrane helix</keyword>
<dbReference type="CDD" id="cd07340">
    <property type="entry name" value="M48B_Htpx_like"/>
    <property type="match status" value="1"/>
</dbReference>
<evidence type="ECO:0000256" key="6">
    <source>
        <dbReference type="ARBA" id="ARBA00022723"/>
    </source>
</evidence>
<feature type="binding site" evidence="12">
    <location>
        <position position="205"/>
    </location>
    <ligand>
        <name>Zn(2+)</name>
        <dbReference type="ChEBI" id="CHEBI:29105"/>
        <note>catalytic</note>
    </ligand>
</feature>
<evidence type="ECO:0000256" key="8">
    <source>
        <dbReference type="ARBA" id="ARBA00022833"/>
    </source>
</evidence>
<keyword evidence="7 12" id="KW-0378">Hydrolase</keyword>
<organism evidence="14 15">
    <name type="scientific">Natronocella acetinitrilica</name>
    <dbReference type="NCBI Taxonomy" id="414046"/>
    <lineage>
        <taxon>Bacteria</taxon>
        <taxon>Pseudomonadati</taxon>
        <taxon>Pseudomonadota</taxon>
        <taxon>Gammaproteobacteria</taxon>
        <taxon>Chromatiales</taxon>
        <taxon>Ectothiorhodospiraceae</taxon>
        <taxon>Natronocella</taxon>
    </lineage>
</organism>
<name>A0AAE3G3F0_9GAMM</name>
<keyword evidence="6 12" id="KW-0479">Metal-binding</keyword>
<sequence>MARQPCPECGADNRVGATTCRLCGGALSAEAAQRPAVREKLLRRTDFVSAAHANRQATTRLILLLLAIGATLGYVIGWNMELFLSEQAWERDSIWFLSEWGVWAALLLLGLSLVWTTIAMKAGDRIVLRMTGAREVSREEEPVLHNVVEEMAIAAGIPKPGVFLLETDAMNAFATGLSARRSAIGITRGLLEGLNRDELQAVVGHEMGHIVNLDMRYATAVSTLVGLIALVSDAAWRIVYVSGRAGAGRAGRVGRGSGGRGGGNAGVLVAVLILFLVAALAPVFAKLVQMAVSRQREFLADATSVRLTRNAQGMISALEKLSKSAKPFSGANRATQHLFIVNPFKHFPEKASRLMATHPPLEARIRRLTNLGA</sequence>
<dbReference type="EC" id="3.4.24.-" evidence="12"/>
<protein>
    <recommendedName>
        <fullName evidence="12">Protease HtpX</fullName>
        <ecNumber evidence="12">3.4.24.-</ecNumber>
    </recommendedName>
    <alternativeName>
        <fullName evidence="12">Heat shock protein HtpX</fullName>
    </alternativeName>
</protein>
<evidence type="ECO:0000256" key="5">
    <source>
        <dbReference type="ARBA" id="ARBA00022692"/>
    </source>
</evidence>
<gene>
    <name evidence="12" type="primary">htpX</name>
    <name evidence="14" type="ORF">J2T57_002233</name>
</gene>
<dbReference type="RefSeq" id="WP_253478005.1">
    <property type="nucleotide sequence ID" value="NZ_JALJXV010000005.1"/>
</dbReference>
<keyword evidence="12 14" id="KW-0346">Stress response</keyword>
<feature type="binding site" evidence="12">
    <location>
        <position position="209"/>
    </location>
    <ligand>
        <name>Zn(2+)</name>
        <dbReference type="ChEBI" id="CHEBI:29105"/>
        <note>catalytic</note>
    </ligand>
</feature>
<dbReference type="GO" id="GO:0005886">
    <property type="term" value="C:plasma membrane"/>
    <property type="evidence" value="ECO:0007669"/>
    <property type="project" value="UniProtKB-SubCell"/>
</dbReference>
<dbReference type="GO" id="GO:0006508">
    <property type="term" value="P:proteolysis"/>
    <property type="evidence" value="ECO:0007669"/>
    <property type="project" value="UniProtKB-KW"/>
</dbReference>
<dbReference type="InterPro" id="IPR022919">
    <property type="entry name" value="Pept_M48_protease_HtpX"/>
</dbReference>
<reference evidence="14" key="1">
    <citation type="submission" date="2022-03" db="EMBL/GenBank/DDBJ databases">
        <title>Genomic Encyclopedia of Type Strains, Phase III (KMG-III): the genomes of soil and plant-associated and newly described type strains.</title>
        <authorList>
            <person name="Whitman W."/>
        </authorList>
    </citation>
    <scope>NUCLEOTIDE SEQUENCE</scope>
    <source>
        <strain evidence="14">ANL 6-2</strain>
    </source>
</reference>
<evidence type="ECO:0000256" key="12">
    <source>
        <dbReference type="HAMAP-Rule" id="MF_00188"/>
    </source>
</evidence>
<feature type="transmembrane region" description="Helical" evidence="12">
    <location>
        <begin position="217"/>
        <end position="239"/>
    </location>
</feature>
<feature type="domain" description="Peptidase M48" evidence="13">
    <location>
        <begin position="140"/>
        <end position="370"/>
    </location>
</feature>
<evidence type="ECO:0000256" key="10">
    <source>
        <dbReference type="ARBA" id="ARBA00023049"/>
    </source>
</evidence>
<dbReference type="Pfam" id="PF01435">
    <property type="entry name" value="Peptidase_M48"/>
    <property type="match status" value="1"/>
</dbReference>
<accession>A0AAE3G3F0</accession>
<keyword evidence="3 12" id="KW-1003">Cell membrane</keyword>
<comment type="caution">
    <text evidence="14">The sequence shown here is derived from an EMBL/GenBank/DDBJ whole genome shotgun (WGS) entry which is preliminary data.</text>
</comment>
<evidence type="ECO:0000256" key="7">
    <source>
        <dbReference type="ARBA" id="ARBA00022801"/>
    </source>
</evidence>
<keyword evidence="11 12" id="KW-0472">Membrane</keyword>
<comment type="similarity">
    <text evidence="2 12">Belongs to the peptidase M48B family.</text>
</comment>
<dbReference type="PANTHER" id="PTHR43221">
    <property type="entry name" value="PROTEASE HTPX"/>
    <property type="match status" value="1"/>
</dbReference>
<comment type="subcellular location">
    <subcellularLocation>
        <location evidence="1 12">Cell membrane</location>
        <topology evidence="1 12">Multi-pass membrane protein</topology>
    </subcellularLocation>
</comment>
<keyword evidence="8 12" id="KW-0862">Zinc</keyword>
<dbReference type="PANTHER" id="PTHR43221:SF1">
    <property type="entry name" value="PROTEASE HTPX"/>
    <property type="match status" value="1"/>
</dbReference>
<evidence type="ECO:0000256" key="4">
    <source>
        <dbReference type="ARBA" id="ARBA00022670"/>
    </source>
</evidence>